<evidence type="ECO:0000256" key="5">
    <source>
        <dbReference type="ARBA" id="ARBA00022692"/>
    </source>
</evidence>
<dbReference type="InterPro" id="IPR032974">
    <property type="entry name" value="Polypren_kinase"/>
</dbReference>
<comment type="caution">
    <text evidence="10">The sequence shown here is derived from an EMBL/GenBank/DDBJ whole genome shotgun (WGS) entry which is preliminary data.</text>
</comment>
<dbReference type="PANTHER" id="PTHR13205">
    <property type="entry name" value="TRANSMEMBRANE PROTEIN 15-RELATED"/>
    <property type="match status" value="1"/>
</dbReference>
<keyword evidence="6" id="KW-0418">Kinase</keyword>
<accession>A0A7D9ETT5</accession>
<protein>
    <recommendedName>
        <fullName evidence="3">dolichol kinase</fullName>
        <ecNumber evidence="3">2.7.1.108</ecNumber>
    </recommendedName>
</protein>
<evidence type="ECO:0000256" key="8">
    <source>
        <dbReference type="ARBA" id="ARBA00022989"/>
    </source>
</evidence>
<comment type="similarity">
    <text evidence="2">Belongs to the polyprenol kinase family.</text>
</comment>
<evidence type="ECO:0000313" key="11">
    <source>
        <dbReference type="Proteomes" id="UP001152795"/>
    </source>
</evidence>
<dbReference type="GO" id="GO:0043048">
    <property type="term" value="P:dolichyl monophosphate biosynthetic process"/>
    <property type="evidence" value="ECO:0007669"/>
    <property type="project" value="TreeGrafter"/>
</dbReference>
<dbReference type="EC" id="2.7.1.108" evidence="3"/>
<keyword evidence="9" id="KW-0472">Membrane</keyword>
<dbReference type="GO" id="GO:0004168">
    <property type="term" value="F:dolichol kinase activity"/>
    <property type="evidence" value="ECO:0007669"/>
    <property type="project" value="UniProtKB-EC"/>
</dbReference>
<dbReference type="Proteomes" id="UP001152795">
    <property type="component" value="Unassembled WGS sequence"/>
</dbReference>
<gene>
    <name evidence="10" type="ORF">PACLA_8A068127</name>
</gene>
<keyword evidence="11" id="KW-1185">Reference proteome</keyword>
<evidence type="ECO:0000256" key="4">
    <source>
        <dbReference type="ARBA" id="ARBA00022679"/>
    </source>
</evidence>
<evidence type="ECO:0000313" key="10">
    <source>
        <dbReference type="EMBL" id="CAB4016565.1"/>
    </source>
</evidence>
<evidence type="ECO:0000256" key="9">
    <source>
        <dbReference type="ARBA" id="ARBA00023136"/>
    </source>
</evidence>
<reference evidence="10" key="1">
    <citation type="submission" date="2020-04" db="EMBL/GenBank/DDBJ databases">
        <authorList>
            <person name="Alioto T."/>
            <person name="Alioto T."/>
            <person name="Gomez Garrido J."/>
        </authorList>
    </citation>
    <scope>NUCLEOTIDE SEQUENCE</scope>
    <source>
        <strain evidence="10">A484AB</strain>
    </source>
</reference>
<dbReference type="OrthoDB" id="5986415at2759"/>
<dbReference type="AlphaFoldDB" id="A0A7D9ETT5"/>
<evidence type="ECO:0000256" key="7">
    <source>
        <dbReference type="ARBA" id="ARBA00022824"/>
    </source>
</evidence>
<organism evidence="10 11">
    <name type="scientific">Paramuricea clavata</name>
    <name type="common">Red gorgonian</name>
    <name type="synonym">Violescent sea-whip</name>
    <dbReference type="NCBI Taxonomy" id="317549"/>
    <lineage>
        <taxon>Eukaryota</taxon>
        <taxon>Metazoa</taxon>
        <taxon>Cnidaria</taxon>
        <taxon>Anthozoa</taxon>
        <taxon>Octocorallia</taxon>
        <taxon>Malacalcyonacea</taxon>
        <taxon>Plexauridae</taxon>
        <taxon>Paramuricea</taxon>
    </lineage>
</organism>
<keyword evidence="8" id="KW-1133">Transmembrane helix</keyword>
<evidence type="ECO:0000256" key="2">
    <source>
        <dbReference type="ARBA" id="ARBA00010794"/>
    </source>
</evidence>
<evidence type="ECO:0000256" key="6">
    <source>
        <dbReference type="ARBA" id="ARBA00022777"/>
    </source>
</evidence>
<sequence>MVNLEDVYKDASNLFCFRPGAHSGLVLGCFMVPLVLLTQIVFGKQNPFILQDQWQMYYNAVVLMGLCTVLVLLVLKGSRNITTLAIIPLICFAIATTAQLKWKGDTNEVFLVACLLLYLTIFLLVVISLPYSFTLGELMVVCQTLTILYADYAVSIYSRLRFIFPSPYFTAATNVDELPFTRTEITFVLQTFVIGTLITGLLLVPVFYYLSIVSEPVEFWIGSLSFYAVCLLSVMAIFIPSFYMTLGGVNPIFWAVNFLSLNPTRVSLSCVLYGMFFYAVLCCVVL</sequence>
<keyword evidence="7" id="KW-0256">Endoplasmic reticulum</keyword>
<dbReference type="PANTHER" id="PTHR13205:SF15">
    <property type="entry name" value="DOLICHOL KINASE"/>
    <property type="match status" value="1"/>
</dbReference>
<keyword evidence="4" id="KW-0808">Transferase</keyword>
<dbReference type="EMBL" id="CACRXK020009169">
    <property type="protein sequence ID" value="CAB4016565.1"/>
    <property type="molecule type" value="Genomic_DNA"/>
</dbReference>
<comment type="subcellular location">
    <subcellularLocation>
        <location evidence="1">Endoplasmic reticulum membrane</location>
        <topology evidence="1">Multi-pass membrane protein</topology>
    </subcellularLocation>
</comment>
<evidence type="ECO:0000256" key="1">
    <source>
        <dbReference type="ARBA" id="ARBA00004477"/>
    </source>
</evidence>
<keyword evidence="5" id="KW-0812">Transmembrane</keyword>
<proteinExistence type="inferred from homology"/>
<evidence type="ECO:0000256" key="3">
    <source>
        <dbReference type="ARBA" id="ARBA00012132"/>
    </source>
</evidence>
<dbReference type="GO" id="GO:0005789">
    <property type="term" value="C:endoplasmic reticulum membrane"/>
    <property type="evidence" value="ECO:0007669"/>
    <property type="project" value="UniProtKB-SubCell"/>
</dbReference>
<name>A0A7D9ETT5_PARCT</name>